<dbReference type="EMBL" id="RCHT01000035">
    <property type="protein sequence ID" value="RLL08168.1"/>
    <property type="molecule type" value="Genomic_DNA"/>
</dbReference>
<dbReference type="AlphaFoldDB" id="A0A498CNJ4"/>
<organism evidence="1 2">
    <name type="scientific">Anaerotruncus massiliensis</name>
    <name type="common">ex Liu et al. 2021</name>
    <dbReference type="NCBI Taxonomy" id="2321404"/>
    <lineage>
        <taxon>Bacteria</taxon>
        <taxon>Bacillati</taxon>
        <taxon>Bacillota</taxon>
        <taxon>Clostridia</taxon>
        <taxon>Eubacteriales</taxon>
        <taxon>Oscillospiraceae</taxon>
        <taxon>Anaerotruncus</taxon>
    </lineage>
</organism>
<proteinExistence type="predicted"/>
<evidence type="ECO:0000313" key="2">
    <source>
        <dbReference type="Proteomes" id="UP000276301"/>
    </source>
</evidence>
<dbReference type="RefSeq" id="WP_121587502.1">
    <property type="nucleotide sequence ID" value="NZ_RCHT01000035.1"/>
</dbReference>
<protein>
    <recommendedName>
        <fullName evidence="3">HNH endonuclease</fullName>
    </recommendedName>
</protein>
<comment type="caution">
    <text evidence="1">The sequence shown here is derived from an EMBL/GenBank/DDBJ whole genome shotgun (WGS) entry which is preliminary data.</text>
</comment>
<sequence length="323" mass="37558">MLRQVVLQPCADPEAQDNYQHTIRNFVIARDIEPYLAPAEKDAVAKLYPDGRLRVWGVKDGIDGTIHRLWNKIRSGDIVFFSWKSVLHSKATITLTFQSDALSELLWNDKAFHNIYLLDDLQSVDISYKMFNRAAGYKENNILRGFRVLDEKRSESILEFFSYDCETEPSVEEISREECSEAIRNLWNQETLDKTAKRTERKEQVLLRRLLFGKKREETCAFCGKKYPVEFLTAAHIKRRADCTLEERKDVPSIVMPACRFGCDELYERGYLLVFDGKIVLNDQKWIPDSIREYVAPIAGRLCSCWSDATKGYFEAHNKKFGR</sequence>
<keyword evidence="2" id="KW-1185">Reference proteome</keyword>
<evidence type="ECO:0000313" key="1">
    <source>
        <dbReference type="EMBL" id="RLL08168.1"/>
    </source>
</evidence>
<accession>A0A498CNJ4</accession>
<dbReference type="Proteomes" id="UP000276301">
    <property type="component" value="Unassembled WGS sequence"/>
</dbReference>
<reference evidence="1 2" key="1">
    <citation type="submission" date="2018-10" db="EMBL/GenBank/DDBJ databases">
        <title>Anaerotruncus faecis sp. nov., isolated from human feces.</title>
        <authorList>
            <person name="Wang Y.-J."/>
        </authorList>
    </citation>
    <scope>NUCLEOTIDE SEQUENCE [LARGE SCALE GENOMIC DNA]</scope>
    <source>
        <strain evidence="1 2">22A2-44</strain>
    </source>
</reference>
<name>A0A498CNJ4_9FIRM</name>
<gene>
    <name evidence="1" type="ORF">D4A47_12375</name>
</gene>
<evidence type="ECO:0008006" key="3">
    <source>
        <dbReference type="Google" id="ProtNLM"/>
    </source>
</evidence>